<evidence type="ECO:0000256" key="1">
    <source>
        <dbReference type="SAM" id="Phobius"/>
    </source>
</evidence>
<gene>
    <name evidence="2" type="ORF">UY16_C0002G0018</name>
</gene>
<name>A0A0G1U3V7_9BACT</name>
<organism evidence="2 3">
    <name type="scientific">Candidatus Gottesmanbacteria bacterium GW2011_GWA2_47_9</name>
    <dbReference type="NCBI Taxonomy" id="1618445"/>
    <lineage>
        <taxon>Bacteria</taxon>
        <taxon>Candidatus Gottesmaniibacteriota</taxon>
    </lineage>
</organism>
<dbReference type="AlphaFoldDB" id="A0A0G1U3V7"/>
<evidence type="ECO:0008006" key="4">
    <source>
        <dbReference type="Google" id="ProtNLM"/>
    </source>
</evidence>
<protein>
    <recommendedName>
        <fullName evidence="4">Abortive infection protein</fullName>
    </recommendedName>
</protein>
<feature type="transmembrane region" description="Helical" evidence="1">
    <location>
        <begin position="21"/>
        <end position="47"/>
    </location>
</feature>
<feature type="transmembrane region" description="Helical" evidence="1">
    <location>
        <begin position="101"/>
        <end position="129"/>
    </location>
</feature>
<dbReference type="EMBL" id="LCOY01000002">
    <property type="protein sequence ID" value="KKU88746.1"/>
    <property type="molecule type" value="Genomic_DNA"/>
</dbReference>
<reference evidence="2 3" key="1">
    <citation type="journal article" date="2015" name="Nature">
        <title>rRNA introns, odd ribosomes, and small enigmatic genomes across a large radiation of phyla.</title>
        <authorList>
            <person name="Brown C.T."/>
            <person name="Hug L.A."/>
            <person name="Thomas B.C."/>
            <person name="Sharon I."/>
            <person name="Castelle C.J."/>
            <person name="Singh A."/>
            <person name="Wilkins M.J."/>
            <person name="Williams K.H."/>
            <person name="Banfield J.F."/>
        </authorList>
    </citation>
    <scope>NUCLEOTIDE SEQUENCE [LARGE SCALE GENOMIC DNA]</scope>
</reference>
<dbReference type="Proteomes" id="UP000034739">
    <property type="component" value="Unassembled WGS sequence"/>
</dbReference>
<keyword evidence="1" id="KW-0812">Transmembrane</keyword>
<feature type="transmembrane region" description="Helical" evidence="1">
    <location>
        <begin position="135"/>
        <end position="152"/>
    </location>
</feature>
<feature type="transmembrane region" description="Helical" evidence="1">
    <location>
        <begin position="59"/>
        <end position="80"/>
    </location>
</feature>
<accession>A0A0G1U3V7</accession>
<feature type="transmembrane region" description="Helical" evidence="1">
    <location>
        <begin position="159"/>
        <end position="177"/>
    </location>
</feature>
<sequence>MSVIVFLVILLVYFPYKGKDFIGLSFAKALVGSTWFFIWSLVVLWLSKSNVSVELSYRTIALFTVIICIWFSSPQIVRAIGKKPKEYIEKNPKRFLVRFELPVMLLKFFEILFQQSVFIYILFVILNVVPLQEKILWFTFIVAIIHAGNIFVMSWRWTVFYLILSIPMAMVFGTLIFQGYALVTMSVHLVFYLLFNGRYWISRK</sequence>
<proteinExistence type="predicted"/>
<comment type="caution">
    <text evidence="2">The sequence shown here is derived from an EMBL/GenBank/DDBJ whole genome shotgun (WGS) entry which is preliminary data.</text>
</comment>
<keyword evidence="1" id="KW-0472">Membrane</keyword>
<evidence type="ECO:0000313" key="3">
    <source>
        <dbReference type="Proteomes" id="UP000034739"/>
    </source>
</evidence>
<evidence type="ECO:0000313" key="2">
    <source>
        <dbReference type="EMBL" id="KKU88746.1"/>
    </source>
</evidence>
<keyword evidence="1" id="KW-1133">Transmembrane helix</keyword>
<feature type="transmembrane region" description="Helical" evidence="1">
    <location>
        <begin position="183"/>
        <end position="201"/>
    </location>
</feature>